<dbReference type="Pfam" id="PF26088">
    <property type="entry name" value="RRM_LARP4"/>
    <property type="match status" value="1"/>
</dbReference>
<evidence type="ECO:0000259" key="6">
    <source>
        <dbReference type="PROSITE" id="PS50961"/>
    </source>
</evidence>
<sequence length="937" mass="103264">MLFERCDDCTAVNTSISPQDYESRSQESSACLLSQPPVAESERSFTSSSSPPLSSSCTSFEESEQRFNFETEANTTESRCRQIQLQVNPPERVCEEGKETAGTQETDQPFSMPVEHDSAVEQHQIFPSSVSSDCLKPGVDFILKHEASYSLSEPSDLSNGDLLDEINKMKMSPVEPPSPNSDMAPETLTLPKSVEVCVDTSIYDSYMIPNGIICEDDIAPILDCQEDHNMITVDPGQIDMHASTPSYEIHFLGHEPSAAAEEGEREGGMREMVSELLGEAESSVCLLYPHPWIKLGLEDSCGAWAQGMSEAKHGQGEGETGADTEQIPATVSELQPSMALLGAYPYSTVMPQGSCVWDWHTDCMQSEPVAAPSLNPDAEVWTNHNFNLDVAGPTFPETQQPWLQFPSDQINNEGYVPEFQLENMGLTEADPSPAEYQTLAEAPIVNGEPSEPPVTDEIAQQLRTVLESCLTREHLGSDLYLKSQMDSDQYISISTLASLDKIKNLSTDLDLISDILKSLPLVQVAPCGQKVRPRQSRCVVILREIPKTTPHEEVEALFQGENLPEFLSCEFVSNDNWFVTFKTEADAQQAYKYLREDVQVFNGKPIMARIKAKTMAVASYAPKNGYRPAQLDNSNQYGSYFPPTSFQQPCPGHMPAQHLYDFTNEVWTSAASGYSECAEHPPLMNDFMNGFPAASNFKPRNPHRPRRGSRWSNSGDRWQVHQNDSSHPSEQAPEERPSSPKSGRGRSRGNMRRQSRGGRTEPNKQVMQSTSERGRRGNFSQRRRENTRSWDKSSGNNRTAPNQSPPRQPSPPLELGLSSFPPLPPANTAIATAPAANSSIKSQVKSSSPSAPVSVMSQESEPVSQQNVKESAEMTSEAKPAPLTPEHVTESKKLSYAQICQRASPNEPATPADHTSSETEQTPNYPGLASDPTVLSR</sequence>
<dbReference type="PROSITE" id="PS50961">
    <property type="entry name" value="HTH_LA"/>
    <property type="match status" value="1"/>
</dbReference>
<feature type="domain" description="RRM" evidence="5">
    <location>
        <begin position="538"/>
        <end position="622"/>
    </location>
</feature>
<evidence type="ECO:0000256" key="2">
    <source>
        <dbReference type="ARBA" id="ARBA00022884"/>
    </source>
</evidence>
<dbReference type="PROSITE" id="PS50102">
    <property type="entry name" value="RRM"/>
    <property type="match status" value="1"/>
</dbReference>
<dbReference type="InterPro" id="IPR012677">
    <property type="entry name" value="Nucleotide-bd_a/b_plait_sf"/>
</dbReference>
<evidence type="ECO:0000259" key="5">
    <source>
        <dbReference type="PROSITE" id="PS50102"/>
    </source>
</evidence>
<evidence type="ECO:0000256" key="3">
    <source>
        <dbReference type="PROSITE-ProRule" id="PRU00332"/>
    </source>
</evidence>
<feature type="compositionally biased region" description="Basic residues" evidence="4">
    <location>
        <begin position="743"/>
        <end position="756"/>
    </location>
</feature>
<organism evidence="7 8">
    <name type="scientific">Scomber scombrus</name>
    <name type="common">Atlantic mackerel</name>
    <name type="synonym">Scomber vernalis</name>
    <dbReference type="NCBI Taxonomy" id="13677"/>
    <lineage>
        <taxon>Eukaryota</taxon>
        <taxon>Metazoa</taxon>
        <taxon>Chordata</taxon>
        <taxon>Craniata</taxon>
        <taxon>Vertebrata</taxon>
        <taxon>Euteleostomi</taxon>
        <taxon>Actinopterygii</taxon>
        <taxon>Neopterygii</taxon>
        <taxon>Teleostei</taxon>
        <taxon>Neoteleostei</taxon>
        <taxon>Acanthomorphata</taxon>
        <taxon>Pelagiaria</taxon>
        <taxon>Scombriformes</taxon>
        <taxon>Scombridae</taxon>
        <taxon>Scomber</taxon>
    </lineage>
</organism>
<dbReference type="GO" id="GO:0005829">
    <property type="term" value="C:cytosol"/>
    <property type="evidence" value="ECO:0007669"/>
    <property type="project" value="TreeGrafter"/>
</dbReference>
<dbReference type="Proteomes" id="UP001314229">
    <property type="component" value="Unassembled WGS sequence"/>
</dbReference>
<feature type="region of interest" description="Disordered" evidence="4">
    <location>
        <begin position="694"/>
        <end position="937"/>
    </location>
</feature>
<dbReference type="InterPro" id="IPR036390">
    <property type="entry name" value="WH_DNA-bd_sf"/>
</dbReference>
<dbReference type="InterPro" id="IPR000504">
    <property type="entry name" value="RRM_dom"/>
</dbReference>
<feature type="compositionally biased region" description="Polar residues" evidence="4">
    <location>
        <begin position="710"/>
        <end position="729"/>
    </location>
</feature>
<feature type="compositionally biased region" description="Polar residues" evidence="4">
    <location>
        <begin position="859"/>
        <end position="869"/>
    </location>
</feature>
<feature type="compositionally biased region" description="Pro residues" evidence="4">
    <location>
        <begin position="803"/>
        <end position="812"/>
    </location>
</feature>
<protein>
    <submittedName>
        <fullName evidence="7">Uncharacterized protein LOC121888045 isoform X1</fullName>
    </submittedName>
</protein>
<feature type="compositionally biased region" description="Low complexity" evidence="4">
    <location>
        <begin position="44"/>
        <end position="60"/>
    </location>
</feature>
<dbReference type="InterPro" id="IPR045180">
    <property type="entry name" value="La_dom_prot"/>
</dbReference>
<dbReference type="Gene3D" id="3.30.70.330">
    <property type="match status" value="1"/>
</dbReference>
<feature type="compositionally biased region" description="Polar residues" evidence="4">
    <location>
        <begin position="18"/>
        <end position="32"/>
    </location>
</feature>
<evidence type="ECO:0000313" key="8">
    <source>
        <dbReference type="Proteomes" id="UP001314229"/>
    </source>
</evidence>
<dbReference type="SUPFAM" id="SSF54928">
    <property type="entry name" value="RNA-binding domain, RBD"/>
    <property type="match status" value="1"/>
</dbReference>
<dbReference type="AlphaFoldDB" id="A0AAV1PCW4"/>
<dbReference type="InterPro" id="IPR036388">
    <property type="entry name" value="WH-like_DNA-bd_sf"/>
</dbReference>
<dbReference type="InterPro" id="IPR058699">
    <property type="entry name" value="RRM_LARP4/4B"/>
</dbReference>
<accession>A0AAV1PCW4</accession>
<feature type="compositionally biased region" description="Low complexity" evidence="4">
    <location>
        <begin position="826"/>
        <end position="858"/>
    </location>
</feature>
<dbReference type="SMART" id="SM00715">
    <property type="entry name" value="LA"/>
    <property type="match status" value="1"/>
</dbReference>
<dbReference type="Gene3D" id="1.10.10.10">
    <property type="entry name" value="Winged helix-like DNA-binding domain superfamily/Winged helix DNA-binding domain"/>
    <property type="match status" value="1"/>
</dbReference>
<feature type="domain" description="HTH La-type RNA-binding" evidence="6">
    <location>
        <begin position="452"/>
        <end position="541"/>
    </location>
</feature>
<feature type="compositionally biased region" description="Basic and acidic residues" evidence="4">
    <location>
        <begin position="782"/>
        <end position="791"/>
    </location>
</feature>
<evidence type="ECO:0000256" key="4">
    <source>
        <dbReference type="SAM" id="MobiDB-lite"/>
    </source>
</evidence>
<dbReference type="Pfam" id="PF05383">
    <property type="entry name" value="La"/>
    <property type="match status" value="1"/>
</dbReference>
<evidence type="ECO:0000256" key="1">
    <source>
        <dbReference type="ARBA" id="ARBA00022553"/>
    </source>
</evidence>
<evidence type="ECO:0000313" key="7">
    <source>
        <dbReference type="EMBL" id="CAK6969273.1"/>
    </source>
</evidence>
<feature type="region of interest" description="Disordered" evidence="4">
    <location>
        <begin position="18"/>
        <end position="82"/>
    </location>
</feature>
<keyword evidence="8" id="KW-1185">Reference proteome</keyword>
<dbReference type="PANTHER" id="PTHR22792">
    <property type="entry name" value="LUPUS LA PROTEIN-RELATED"/>
    <property type="match status" value="1"/>
</dbReference>
<dbReference type="SUPFAM" id="SSF46785">
    <property type="entry name" value="Winged helix' DNA-binding domain"/>
    <property type="match status" value="1"/>
</dbReference>
<feature type="compositionally biased region" description="Polar residues" evidence="4">
    <location>
        <begin position="70"/>
        <end position="82"/>
    </location>
</feature>
<reference evidence="7 8" key="1">
    <citation type="submission" date="2024-01" db="EMBL/GenBank/DDBJ databases">
        <authorList>
            <person name="Alioto T."/>
            <person name="Alioto T."/>
            <person name="Gomez Garrido J."/>
        </authorList>
    </citation>
    <scope>NUCLEOTIDE SEQUENCE [LARGE SCALE GENOMIC DNA]</scope>
</reference>
<keyword evidence="1" id="KW-0597">Phosphoprotein</keyword>
<dbReference type="GO" id="GO:0010494">
    <property type="term" value="C:cytoplasmic stress granule"/>
    <property type="evidence" value="ECO:0007669"/>
    <property type="project" value="TreeGrafter"/>
</dbReference>
<dbReference type="InterPro" id="IPR006630">
    <property type="entry name" value="La_HTH"/>
</dbReference>
<comment type="caution">
    <text evidence="7">The sequence shown here is derived from an EMBL/GenBank/DDBJ whole genome shotgun (WGS) entry which is preliminary data.</text>
</comment>
<dbReference type="PANTHER" id="PTHR22792:SF43">
    <property type="entry name" value="LA-RELATED PROTEIN 4B"/>
    <property type="match status" value="1"/>
</dbReference>
<dbReference type="GO" id="GO:0045727">
    <property type="term" value="P:positive regulation of translation"/>
    <property type="evidence" value="ECO:0007669"/>
    <property type="project" value="TreeGrafter"/>
</dbReference>
<proteinExistence type="predicted"/>
<dbReference type="EMBL" id="CAWUFR010000133">
    <property type="protein sequence ID" value="CAK6969273.1"/>
    <property type="molecule type" value="Genomic_DNA"/>
</dbReference>
<dbReference type="GO" id="GO:0003730">
    <property type="term" value="F:mRNA 3'-UTR binding"/>
    <property type="evidence" value="ECO:0007669"/>
    <property type="project" value="TreeGrafter"/>
</dbReference>
<name>A0AAV1PCW4_SCOSC</name>
<dbReference type="InterPro" id="IPR035979">
    <property type="entry name" value="RBD_domain_sf"/>
</dbReference>
<gene>
    <name evidence="7" type="ORF">FSCOSCO3_A034219</name>
</gene>
<keyword evidence="2 3" id="KW-0694">RNA-binding</keyword>
<feature type="compositionally biased region" description="Basic residues" evidence="4">
    <location>
        <begin position="700"/>
        <end position="709"/>
    </location>
</feature>